<dbReference type="PANTHER" id="PTHR11537:SF254">
    <property type="entry name" value="POTASSIUM VOLTAGE-GATED CHANNEL PROTEIN SHAB"/>
    <property type="match status" value="1"/>
</dbReference>
<dbReference type="Pfam" id="PF00520">
    <property type="entry name" value="Ion_trans"/>
    <property type="match status" value="1"/>
</dbReference>
<dbReference type="PRINTS" id="PR01498">
    <property type="entry name" value="SHAWCHANNEL"/>
</dbReference>
<keyword evidence="8 12" id="KW-1133">Transmembrane helix</keyword>
<dbReference type="OrthoDB" id="10025005at2759"/>
<evidence type="ECO:0000256" key="11">
    <source>
        <dbReference type="ARBA" id="ARBA00023303"/>
    </source>
</evidence>
<dbReference type="Proteomes" id="UP000507470">
    <property type="component" value="Unassembled WGS sequence"/>
</dbReference>
<feature type="transmembrane region" description="Helical" evidence="12">
    <location>
        <begin position="400"/>
        <end position="424"/>
    </location>
</feature>
<accession>A0A6J8BMR5</accession>
<dbReference type="InterPro" id="IPR027359">
    <property type="entry name" value="Volt_channel_dom_sf"/>
</dbReference>
<dbReference type="CDD" id="cd18317">
    <property type="entry name" value="BTB_POZ_Kv"/>
    <property type="match status" value="1"/>
</dbReference>
<feature type="domain" description="BTB" evidence="13">
    <location>
        <begin position="4"/>
        <end position="103"/>
    </location>
</feature>
<reference evidence="14 15" key="1">
    <citation type="submission" date="2020-06" db="EMBL/GenBank/DDBJ databases">
        <authorList>
            <person name="Li R."/>
            <person name="Bekaert M."/>
        </authorList>
    </citation>
    <scope>NUCLEOTIDE SEQUENCE [LARGE SCALE GENOMIC DNA]</scope>
    <source>
        <strain evidence="15">wild</strain>
    </source>
</reference>
<keyword evidence="2" id="KW-0813">Transport</keyword>
<evidence type="ECO:0000256" key="10">
    <source>
        <dbReference type="ARBA" id="ARBA00023136"/>
    </source>
</evidence>
<keyword evidence="9" id="KW-0406">Ion transport</keyword>
<dbReference type="Gene3D" id="1.20.120.350">
    <property type="entry name" value="Voltage-gated potassium channels. Chain C"/>
    <property type="match status" value="1"/>
</dbReference>
<dbReference type="InterPro" id="IPR028325">
    <property type="entry name" value="VG_K_chnl"/>
</dbReference>
<dbReference type="InterPro" id="IPR003968">
    <property type="entry name" value="K_chnl_volt-dep_Kv"/>
</dbReference>
<dbReference type="Gene3D" id="3.30.710.10">
    <property type="entry name" value="Potassium Channel Kv1.1, Chain A"/>
    <property type="match status" value="1"/>
</dbReference>
<dbReference type="InterPro" id="IPR000210">
    <property type="entry name" value="BTB/POZ_dom"/>
</dbReference>
<evidence type="ECO:0000256" key="5">
    <source>
        <dbReference type="ARBA" id="ARBA00022826"/>
    </source>
</evidence>
<protein>
    <submittedName>
        <fullName evidence="14">KCNC1</fullName>
    </submittedName>
</protein>
<keyword evidence="15" id="KW-1185">Reference proteome</keyword>
<evidence type="ECO:0000256" key="2">
    <source>
        <dbReference type="ARBA" id="ARBA00022448"/>
    </source>
</evidence>
<proteinExistence type="predicted"/>
<dbReference type="GO" id="GO:0008076">
    <property type="term" value="C:voltage-gated potassium channel complex"/>
    <property type="evidence" value="ECO:0007669"/>
    <property type="project" value="InterPro"/>
</dbReference>
<keyword evidence="6" id="KW-0851">Voltage-gated channel</keyword>
<dbReference type="Gene3D" id="1.10.287.70">
    <property type="match status" value="1"/>
</dbReference>
<dbReference type="InterPro" id="IPR003974">
    <property type="entry name" value="K_chnl_volt-dep_Kv3"/>
</dbReference>
<keyword evidence="7" id="KW-0630">Potassium</keyword>
<dbReference type="FunFam" id="1.10.287.70:FF:000028">
    <property type="entry name" value="potassium voltage-gated channel subfamily D member 3"/>
    <property type="match status" value="1"/>
</dbReference>
<feature type="transmembrane region" description="Helical" evidence="12">
    <location>
        <begin position="232"/>
        <end position="253"/>
    </location>
</feature>
<keyword evidence="5" id="KW-0631">Potassium channel</keyword>
<name>A0A6J8BMR5_MYTCO</name>
<evidence type="ECO:0000256" key="7">
    <source>
        <dbReference type="ARBA" id="ARBA00022958"/>
    </source>
</evidence>
<evidence type="ECO:0000313" key="15">
    <source>
        <dbReference type="Proteomes" id="UP000507470"/>
    </source>
</evidence>
<dbReference type="PANTHER" id="PTHR11537">
    <property type="entry name" value="VOLTAGE-GATED POTASSIUM CHANNEL"/>
    <property type="match status" value="1"/>
</dbReference>
<dbReference type="InterPro" id="IPR003131">
    <property type="entry name" value="T1-type_BTB"/>
</dbReference>
<keyword evidence="4 12" id="KW-0812">Transmembrane</keyword>
<feature type="transmembrane region" description="Helical" evidence="12">
    <location>
        <begin position="372"/>
        <end position="388"/>
    </location>
</feature>
<evidence type="ECO:0000256" key="12">
    <source>
        <dbReference type="SAM" id="Phobius"/>
    </source>
</evidence>
<evidence type="ECO:0000256" key="3">
    <source>
        <dbReference type="ARBA" id="ARBA00022538"/>
    </source>
</evidence>
<evidence type="ECO:0000259" key="13">
    <source>
        <dbReference type="SMART" id="SM00225"/>
    </source>
</evidence>
<keyword evidence="11" id="KW-0407">Ion channel</keyword>
<evidence type="ECO:0000256" key="4">
    <source>
        <dbReference type="ARBA" id="ARBA00022692"/>
    </source>
</evidence>
<dbReference type="PRINTS" id="PR01491">
    <property type="entry name" value="KVCHANNEL"/>
</dbReference>
<keyword evidence="10 12" id="KW-0472">Membrane</keyword>
<evidence type="ECO:0000256" key="8">
    <source>
        <dbReference type="ARBA" id="ARBA00022989"/>
    </source>
</evidence>
<comment type="subcellular location">
    <subcellularLocation>
        <location evidence="1">Membrane</location>
        <topology evidence="1">Multi-pass membrane protein</topology>
    </subcellularLocation>
</comment>
<evidence type="ECO:0000256" key="6">
    <source>
        <dbReference type="ARBA" id="ARBA00022882"/>
    </source>
</evidence>
<evidence type="ECO:0000256" key="1">
    <source>
        <dbReference type="ARBA" id="ARBA00004141"/>
    </source>
</evidence>
<evidence type="ECO:0000256" key="9">
    <source>
        <dbReference type="ARBA" id="ARBA00023065"/>
    </source>
</evidence>
<feature type="transmembrane region" description="Helical" evidence="12">
    <location>
        <begin position="172"/>
        <end position="190"/>
    </location>
</feature>
<dbReference type="AlphaFoldDB" id="A0A6J8BMR5"/>
<dbReference type="InterPro" id="IPR011333">
    <property type="entry name" value="SKP1/BTB/POZ_sf"/>
</dbReference>
<organism evidence="14 15">
    <name type="scientific">Mytilus coruscus</name>
    <name type="common">Sea mussel</name>
    <dbReference type="NCBI Taxonomy" id="42192"/>
    <lineage>
        <taxon>Eukaryota</taxon>
        <taxon>Metazoa</taxon>
        <taxon>Spiralia</taxon>
        <taxon>Lophotrochozoa</taxon>
        <taxon>Mollusca</taxon>
        <taxon>Bivalvia</taxon>
        <taxon>Autobranchia</taxon>
        <taxon>Pteriomorphia</taxon>
        <taxon>Mytilida</taxon>
        <taxon>Mytiloidea</taxon>
        <taxon>Mytilidae</taxon>
        <taxon>Mytilinae</taxon>
        <taxon>Mytilus</taxon>
    </lineage>
</organism>
<dbReference type="EMBL" id="CACVKT020003598">
    <property type="protein sequence ID" value="CAC5384631.1"/>
    <property type="molecule type" value="Genomic_DNA"/>
</dbReference>
<dbReference type="InterPro" id="IPR005821">
    <property type="entry name" value="Ion_trans_dom"/>
</dbReference>
<keyword evidence="3" id="KW-0633">Potassium transport</keyword>
<dbReference type="SUPFAM" id="SSF54695">
    <property type="entry name" value="POZ domain"/>
    <property type="match status" value="1"/>
</dbReference>
<dbReference type="SUPFAM" id="SSF81324">
    <property type="entry name" value="Voltage-gated potassium channels"/>
    <property type="match status" value="1"/>
</dbReference>
<dbReference type="SMART" id="SM00225">
    <property type="entry name" value="BTB"/>
    <property type="match status" value="1"/>
</dbReference>
<gene>
    <name evidence="14" type="ORF">MCOR_20254</name>
</gene>
<evidence type="ECO:0000313" key="14">
    <source>
        <dbReference type="EMBL" id="CAC5384631.1"/>
    </source>
</evidence>
<feature type="transmembrane region" description="Helical" evidence="12">
    <location>
        <begin position="340"/>
        <end position="360"/>
    </location>
</feature>
<dbReference type="PRINTS" id="PR00169">
    <property type="entry name" value="KCHANNEL"/>
</dbReference>
<dbReference type="GO" id="GO:0051260">
    <property type="term" value="P:protein homooligomerization"/>
    <property type="evidence" value="ECO:0007669"/>
    <property type="project" value="InterPro"/>
</dbReference>
<dbReference type="Pfam" id="PF02214">
    <property type="entry name" value="BTB_2"/>
    <property type="match status" value="1"/>
</dbReference>
<sequence length="452" mass="53299">MEEDEVTLNVGGTVFITFWETLQKYPNTKLGSLTEDSPHYRKDKDIYFFDRNPELFNTILDFYRNDTLHFPNHLCSGLWHQELRYWGLSISSTISECCYSTYVKYCKNDTIIQNLRKALDTGSTEELGRLDLENLSRSDEYISTEYVKGIRVRLWNFLSEPRSSTQAKIYNGFYFTVVFLSALSTLLITMPELRSDNRKFPSYNISEVIRFLQLDEHNTKQMILETKEVPEWLMLFDLFLAFYFAIEFLFRVCFCPDKWLFFKDWLNILDALLFTAIMVRVMVDRNPEWFLSQDSNIILPLYKICNCITVFRIFRFLRLAKQFSGLYVLVLALKASWKELMLFFFTILLFALLFANCIFYAEMQETTTFPNLLYGLWWAIITLTTVGYGDHVPKSPIGQIIGSFCAICGIIVLAMPVAMIVANFNEYYQKNRDRQQFMRLKLIEKKKILISM</sequence>
<feature type="transmembrane region" description="Helical" evidence="12">
    <location>
        <begin position="265"/>
        <end position="283"/>
    </location>
</feature>
<dbReference type="GO" id="GO:0005249">
    <property type="term" value="F:voltage-gated potassium channel activity"/>
    <property type="evidence" value="ECO:0007669"/>
    <property type="project" value="InterPro"/>
</dbReference>
<dbReference type="GO" id="GO:0001508">
    <property type="term" value="P:action potential"/>
    <property type="evidence" value="ECO:0007669"/>
    <property type="project" value="TreeGrafter"/>
</dbReference>